<evidence type="ECO:0000313" key="2">
    <source>
        <dbReference type="Proteomes" id="UP000433151"/>
    </source>
</evidence>
<reference evidence="1 2" key="1">
    <citation type="submission" date="2019-11" db="EMBL/GenBank/DDBJ databases">
        <title>Complete genome sequence of bacteriophage Ec_Makalu_002.</title>
        <authorList>
            <person name="Dhungana G."/>
            <person name="Malla R."/>
            <person name="Adhya S."/>
            <person name="Rajaure M."/>
        </authorList>
    </citation>
    <scope>NUCLEOTIDE SEQUENCE [LARGE SCALE GENOMIC DNA]</scope>
</reference>
<organism evidence="1 2">
    <name type="scientific">Escherichia phage Ec_Makalu_002</name>
    <dbReference type="NCBI Taxonomy" id="2682770"/>
    <lineage>
        <taxon>Viruses</taxon>
        <taxon>Duplodnaviria</taxon>
        <taxon>Heunggongvirae</taxon>
        <taxon>Uroviricota</taxon>
        <taxon>Caudoviricetes</taxon>
        <taxon>Pantevenvirales</taxon>
        <taxon>Straboviridae</taxon>
        <taxon>Krischvirus</taxon>
        <taxon>Krischvirus gec3s</taxon>
    </lineage>
</organism>
<protein>
    <submittedName>
        <fullName evidence="1">Uncharacterized protein</fullName>
    </submittedName>
</protein>
<name>A0A650DGC8_9CAUD</name>
<accession>A0A650DGC8</accession>
<dbReference type="Proteomes" id="UP000433151">
    <property type="component" value="Segment"/>
</dbReference>
<gene>
    <name evidence="1" type="ORF">Makalu002_199</name>
</gene>
<evidence type="ECO:0000313" key="1">
    <source>
        <dbReference type="EMBL" id="QGS83804.1"/>
    </source>
</evidence>
<sequence>MFKVGDKFILSRDILPNLKGCIINPSKNSWFYLFIDDDLNVRAEYKEGLRTGLGFFHDHDHSHWLNGGFEATVIAVDVDYTNIIEKYQKIIL</sequence>
<dbReference type="EMBL" id="MN709127">
    <property type="protein sequence ID" value="QGS83804.1"/>
    <property type="molecule type" value="Genomic_DNA"/>
</dbReference>
<proteinExistence type="predicted"/>